<gene>
    <name evidence="3" type="ORF">CLV89_10819</name>
</gene>
<proteinExistence type="predicted"/>
<evidence type="ECO:0000256" key="1">
    <source>
        <dbReference type="SAM" id="Phobius"/>
    </source>
</evidence>
<name>A0A2T1AE56_TRISK</name>
<sequence length="59" mass="6619">MKRLYCTLASLLIPLSAHAAPFERPIPQPQTDVAEFWFFIASLLLLAALVSVHVLVSRR</sequence>
<dbReference type="RefSeq" id="WP_106164144.1">
    <property type="nucleotide sequence ID" value="NZ_JBLWVM010000046.1"/>
</dbReference>
<dbReference type="Proteomes" id="UP000237718">
    <property type="component" value="Unassembled WGS sequence"/>
</dbReference>
<feature type="signal peptide" evidence="2">
    <location>
        <begin position="1"/>
        <end position="19"/>
    </location>
</feature>
<dbReference type="EMBL" id="PVUF01000008">
    <property type="protein sequence ID" value="PRZ46875.1"/>
    <property type="molecule type" value="Genomic_DNA"/>
</dbReference>
<protein>
    <recommendedName>
        <fullName evidence="5">Protein NnrT</fullName>
    </recommendedName>
</protein>
<accession>A0A2T1AE56</accession>
<keyword evidence="2" id="KW-0732">Signal</keyword>
<reference evidence="3 4" key="1">
    <citation type="submission" date="2018-03" db="EMBL/GenBank/DDBJ databases">
        <title>Genomic Encyclopedia of Archaeal and Bacterial Type Strains, Phase II (KMG-II): from individual species to whole genera.</title>
        <authorList>
            <person name="Goeker M."/>
        </authorList>
    </citation>
    <scope>NUCLEOTIDE SEQUENCE [LARGE SCALE GENOMIC DNA]</scope>
    <source>
        <strain evidence="3 4">DSM 25328</strain>
    </source>
</reference>
<dbReference type="OrthoDB" id="7876754at2"/>
<feature type="transmembrane region" description="Helical" evidence="1">
    <location>
        <begin position="35"/>
        <end position="56"/>
    </location>
</feature>
<keyword evidence="1" id="KW-0812">Transmembrane</keyword>
<keyword evidence="1" id="KW-1133">Transmembrane helix</keyword>
<dbReference type="AlphaFoldDB" id="A0A2T1AE56"/>
<evidence type="ECO:0000313" key="4">
    <source>
        <dbReference type="Proteomes" id="UP000237718"/>
    </source>
</evidence>
<keyword evidence="1" id="KW-0472">Membrane</keyword>
<evidence type="ECO:0000313" key="3">
    <source>
        <dbReference type="EMBL" id="PRZ46875.1"/>
    </source>
</evidence>
<evidence type="ECO:0008006" key="5">
    <source>
        <dbReference type="Google" id="ProtNLM"/>
    </source>
</evidence>
<comment type="caution">
    <text evidence="3">The sequence shown here is derived from an EMBL/GenBank/DDBJ whole genome shotgun (WGS) entry which is preliminary data.</text>
</comment>
<organism evidence="3 4">
    <name type="scientific">Tritonibacter scottomollicae</name>
    <name type="common">Epibacterium scottomollicae</name>
    <dbReference type="NCBI Taxonomy" id="483013"/>
    <lineage>
        <taxon>Bacteria</taxon>
        <taxon>Pseudomonadati</taxon>
        <taxon>Pseudomonadota</taxon>
        <taxon>Alphaproteobacteria</taxon>
        <taxon>Rhodobacterales</taxon>
        <taxon>Paracoccaceae</taxon>
        <taxon>Tritonibacter</taxon>
    </lineage>
</organism>
<evidence type="ECO:0000256" key="2">
    <source>
        <dbReference type="SAM" id="SignalP"/>
    </source>
</evidence>
<feature type="chain" id="PRO_5015486591" description="Protein NnrT" evidence="2">
    <location>
        <begin position="20"/>
        <end position="59"/>
    </location>
</feature>